<gene>
    <name evidence="9" type="ORF">BDP27DRAFT_1444322</name>
</gene>
<feature type="compositionally biased region" description="Basic residues" evidence="6">
    <location>
        <begin position="42"/>
        <end position="58"/>
    </location>
</feature>
<protein>
    <submittedName>
        <fullName evidence="9">P-loop containing nucleoside triphosphate hydrolase protein</fullName>
    </submittedName>
</protein>
<feature type="region of interest" description="Disordered" evidence="6">
    <location>
        <begin position="1030"/>
        <end position="1057"/>
    </location>
</feature>
<dbReference type="Pfam" id="PF00271">
    <property type="entry name" value="Helicase_C"/>
    <property type="match status" value="1"/>
</dbReference>
<feature type="compositionally biased region" description="Basic and acidic residues" evidence="6">
    <location>
        <begin position="66"/>
        <end position="89"/>
    </location>
</feature>
<feature type="region of interest" description="Disordered" evidence="6">
    <location>
        <begin position="172"/>
        <end position="233"/>
    </location>
</feature>
<dbReference type="InterPro" id="IPR000330">
    <property type="entry name" value="SNF2_N"/>
</dbReference>
<keyword evidence="3 9" id="KW-0378">Hydrolase</keyword>
<dbReference type="InterPro" id="IPR038718">
    <property type="entry name" value="SNF2-like_sf"/>
</dbReference>
<feature type="domain" description="Helicase ATP-binding" evidence="7">
    <location>
        <begin position="286"/>
        <end position="481"/>
    </location>
</feature>
<feature type="compositionally biased region" description="Basic and acidic residues" evidence="6">
    <location>
        <begin position="1030"/>
        <end position="1050"/>
    </location>
</feature>
<feature type="region of interest" description="Disordered" evidence="6">
    <location>
        <begin position="909"/>
        <end position="977"/>
    </location>
</feature>
<feature type="region of interest" description="Disordered" evidence="6">
    <location>
        <begin position="1"/>
        <end position="160"/>
    </location>
</feature>
<keyword evidence="10" id="KW-1185">Reference proteome</keyword>
<evidence type="ECO:0000256" key="2">
    <source>
        <dbReference type="ARBA" id="ARBA00022741"/>
    </source>
</evidence>
<dbReference type="PROSITE" id="PS51194">
    <property type="entry name" value="HELICASE_CTER"/>
    <property type="match status" value="1"/>
</dbReference>
<dbReference type="InterPro" id="IPR001650">
    <property type="entry name" value="Helicase_C-like"/>
</dbReference>
<keyword evidence="5" id="KW-0539">Nucleus</keyword>
<feature type="compositionally biased region" description="Acidic residues" evidence="6">
    <location>
        <begin position="122"/>
        <end position="148"/>
    </location>
</feature>
<evidence type="ECO:0000259" key="7">
    <source>
        <dbReference type="PROSITE" id="PS51192"/>
    </source>
</evidence>
<dbReference type="InterPro" id="IPR014001">
    <property type="entry name" value="Helicase_ATP-bd"/>
</dbReference>
<evidence type="ECO:0000256" key="4">
    <source>
        <dbReference type="ARBA" id="ARBA00022840"/>
    </source>
</evidence>
<evidence type="ECO:0000256" key="5">
    <source>
        <dbReference type="ARBA" id="ARBA00023242"/>
    </source>
</evidence>
<comment type="subcellular location">
    <subcellularLocation>
        <location evidence="1">Nucleus</location>
    </subcellularLocation>
</comment>
<name>A0A9P5UCT7_9AGAR</name>
<dbReference type="PROSITE" id="PS00690">
    <property type="entry name" value="DEAH_ATP_HELICASE"/>
    <property type="match status" value="1"/>
</dbReference>
<evidence type="ECO:0000313" key="10">
    <source>
        <dbReference type="Proteomes" id="UP000772434"/>
    </source>
</evidence>
<evidence type="ECO:0000256" key="1">
    <source>
        <dbReference type="ARBA" id="ARBA00004123"/>
    </source>
</evidence>
<dbReference type="InterPro" id="IPR002464">
    <property type="entry name" value="DNA/RNA_helicase_DEAH_CS"/>
</dbReference>
<accession>A0A9P5UCT7</accession>
<dbReference type="InterPro" id="IPR049730">
    <property type="entry name" value="SNF2/RAD54-like_C"/>
</dbReference>
<organism evidence="9 10">
    <name type="scientific">Rhodocollybia butyracea</name>
    <dbReference type="NCBI Taxonomy" id="206335"/>
    <lineage>
        <taxon>Eukaryota</taxon>
        <taxon>Fungi</taxon>
        <taxon>Dikarya</taxon>
        <taxon>Basidiomycota</taxon>
        <taxon>Agaricomycotina</taxon>
        <taxon>Agaricomycetes</taxon>
        <taxon>Agaricomycetidae</taxon>
        <taxon>Agaricales</taxon>
        <taxon>Marasmiineae</taxon>
        <taxon>Omphalotaceae</taxon>
        <taxon>Rhodocollybia</taxon>
    </lineage>
</organism>
<dbReference type="Gene3D" id="3.40.50.10810">
    <property type="entry name" value="Tandem AAA-ATPase domain"/>
    <property type="match status" value="1"/>
</dbReference>
<sequence>MSKPSVSKNAYAKRHRDSNPAPISDSDSEFAAGPYEDENDKKKKRSKGGYKKEKKNSKKINNARYGDYEPPTKKRRVEEVDSSGDERPTTKLKAPSKSNRKRKKEGNPLAHYFQEWEWMGEYSEEEDAGDEADNENESDYGIDEEEDEIPHIPQTMTAFISAAKAARINEVSRSPHPLEQETSSSQTDESSHTEDDDDPTGDSGGPSHHLACPHVIGGGSSHTEDDSEPDDVMMETDDTELRPRPTFQRPESSVLKPFRLRGDIKIPAPLNIFLRDYQRDGAQFFYDRYVNNRGGLLGDDMGLGKTVQVIAFLSAIMGKTGYQTDEDRRQQHVSELQDGDDWRDFRKLPLPGATWPTCLIIAPSSVVHNWQRELETWGYFEVGIYTGKLDDRRDVIKEFKMGRLDIVVTSFDIALRDIDTLDTLDWSCVFVDEVHRVKNLSSKLSIALHRLSCKRRFGLTGTAIQNSYDELHAILHWTDPERMGDPSHWKAMISDPLRHGQSNTASDQQKALALITSDILAHKLLPEFFLRRTKVLIKDQLPKKTDNVVFCPMAPIQLMAYKRILELPAVQHLIQKDDPCECGSGKTAKTRRVDRARALSKWIFPNDDVPNQIQVEMKPEYCGKWTVLESLLEDFWQDRRNNKVLIFTKSVQLLKILENYLRSTQYGFLSFSGETPQKERMGLIDQFHKNKDIFIFLISTLAGGTGLNLTGANKVVIFDPHWNPAHDLQAMDRAYRIGQTKNVTVYRLLGAGSLEELIYACQVYKQQQMLIGYDASIQTRYFEGVKNSRSKQGELFGIKNIFKLDEKKLATKKAIEEANQAQIDWAFANFGGYGMGAQDSKDPDNMAGLDKMLFDSSDGKADVGKYPKESTVDKILDSSRVAYTHHNDDVVKQNAIEVEKAKEILKRIRESKKQGVSGSPLSSNPDRRRSSGRSIATQRAGGSSKVTRSKQRSPPTTHNKSNVQWPPIRKHHQRKLNSQEQYDARWSVLIEHGFFNNAAEIREKFIPEFMKMTREQQENYFYEVDQHVIRKEREKKDKGEKNKKEKKAIEEDQLSSD</sequence>
<feature type="domain" description="Helicase C-terminal" evidence="8">
    <location>
        <begin position="627"/>
        <end position="783"/>
    </location>
</feature>
<evidence type="ECO:0000256" key="3">
    <source>
        <dbReference type="ARBA" id="ARBA00022801"/>
    </source>
</evidence>
<dbReference type="SMART" id="SM00490">
    <property type="entry name" value="HELICc"/>
    <property type="match status" value="1"/>
</dbReference>
<dbReference type="Proteomes" id="UP000772434">
    <property type="component" value="Unassembled WGS sequence"/>
</dbReference>
<reference evidence="9" key="1">
    <citation type="submission" date="2020-11" db="EMBL/GenBank/DDBJ databases">
        <authorList>
            <consortium name="DOE Joint Genome Institute"/>
            <person name="Ahrendt S."/>
            <person name="Riley R."/>
            <person name="Andreopoulos W."/>
            <person name="Labutti K."/>
            <person name="Pangilinan J."/>
            <person name="Ruiz-Duenas F.J."/>
            <person name="Barrasa J.M."/>
            <person name="Sanchez-Garcia M."/>
            <person name="Camarero S."/>
            <person name="Miyauchi S."/>
            <person name="Serrano A."/>
            <person name="Linde D."/>
            <person name="Babiker R."/>
            <person name="Drula E."/>
            <person name="Ayuso-Fernandez I."/>
            <person name="Pacheco R."/>
            <person name="Padilla G."/>
            <person name="Ferreira P."/>
            <person name="Barriuso J."/>
            <person name="Kellner H."/>
            <person name="Castanera R."/>
            <person name="Alfaro M."/>
            <person name="Ramirez L."/>
            <person name="Pisabarro A.G."/>
            <person name="Kuo A."/>
            <person name="Tritt A."/>
            <person name="Lipzen A."/>
            <person name="He G."/>
            <person name="Yan M."/>
            <person name="Ng V."/>
            <person name="Cullen D."/>
            <person name="Martin F."/>
            <person name="Rosso M.-N."/>
            <person name="Henrissat B."/>
            <person name="Hibbett D."/>
            <person name="Martinez A.T."/>
            <person name="Grigoriev I.V."/>
        </authorList>
    </citation>
    <scope>NUCLEOTIDE SEQUENCE</scope>
    <source>
        <strain evidence="9">AH 40177</strain>
    </source>
</reference>
<dbReference type="SUPFAM" id="SSF52540">
    <property type="entry name" value="P-loop containing nucleoside triphosphate hydrolases"/>
    <property type="match status" value="2"/>
</dbReference>
<evidence type="ECO:0000313" key="9">
    <source>
        <dbReference type="EMBL" id="KAF9074477.1"/>
    </source>
</evidence>
<dbReference type="FunFam" id="3.40.50.10810:FF:000019">
    <property type="entry name" value="DNA excision repair protein ERCC-6-like 2 isoform X1"/>
    <property type="match status" value="1"/>
</dbReference>
<dbReference type="InterPro" id="IPR027417">
    <property type="entry name" value="P-loop_NTPase"/>
</dbReference>
<proteinExistence type="predicted"/>
<dbReference type="PANTHER" id="PTHR45629:SF7">
    <property type="entry name" value="DNA EXCISION REPAIR PROTEIN ERCC-6-RELATED"/>
    <property type="match status" value="1"/>
</dbReference>
<dbReference type="SMART" id="SM00487">
    <property type="entry name" value="DEXDc"/>
    <property type="match status" value="1"/>
</dbReference>
<dbReference type="Pfam" id="PF00176">
    <property type="entry name" value="SNF2-rel_dom"/>
    <property type="match status" value="1"/>
</dbReference>
<dbReference type="GO" id="GO:0005634">
    <property type="term" value="C:nucleus"/>
    <property type="evidence" value="ECO:0007669"/>
    <property type="project" value="UniProtKB-SubCell"/>
</dbReference>
<dbReference type="Gene3D" id="3.40.50.300">
    <property type="entry name" value="P-loop containing nucleotide triphosphate hydrolases"/>
    <property type="match status" value="1"/>
</dbReference>
<keyword evidence="4" id="KW-0067">ATP-binding</keyword>
<comment type="caution">
    <text evidence="9">The sequence shown here is derived from an EMBL/GenBank/DDBJ whole genome shotgun (WGS) entry which is preliminary data.</text>
</comment>
<feature type="compositionally biased region" description="Polar residues" evidence="6">
    <location>
        <begin position="914"/>
        <end position="924"/>
    </location>
</feature>
<dbReference type="PANTHER" id="PTHR45629">
    <property type="entry name" value="SNF2/RAD54 FAMILY MEMBER"/>
    <property type="match status" value="1"/>
</dbReference>
<dbReference type="InterPro" id="IPR050496">
    <property type="entry name" value="SNF2_RAD54_helicase_repair"/>
</dbReference>
<dbReference type="CDD" id="cd18793">
    <property type="entry name" value="SF2_C_SNF"/>
    <property type="match status" value="1"/>
</dbReference>
<dbReference type="GO" id="GO:0005524">
    <property type="term" value="F:ATP binding"/>
    <property type="evidence" value="ECO:0007669"/>
    <property type="project" value="InterPro"/>
</dbReference>
<feature type="compositionally biased region" description="Polar residues" evidence="6">
    <location>
        <begin position="932"/>
        <end position="964"/>
    </location>
</feature>
<dbReference type="EMBL" id="JADNRY010000013">
    <property type="protein sequence ID" value="KAF9074477.1"/>
    <property type="molecule type" value="Genomic_DNA"/>
</dbReference>
<keyword evidence="2" id="KW-0547">Nucleotide-binding</keyword>
<evidence type="ECO:0000259" key="8">
    <source>
        <dbReference type="PROSITE" id="PS51194"/>
    </source>
</evidence>
<dbReference type="AlphaFoldDB" id="A0A9P5UCT7"/>
<dbReference type="OrthoDB" id="413460at2759"/>
<dbReference type="PROSITE" id="PS51192">
    <property type="entry name" value="HELICASE_ATP_BIND_1"/>
    <property type="match status" value="1"/>
</dbReference>
<evidence type="ECO:0000256" key="6">
    <source>
        <dbReference type="SAM" id="MobiDB-lite"/>
    </source>
</evidence>
<dbReference type="GO" id="GO:0016787">
    <property type="term" value="F:hydrolase activity"/>
    <property type="evidence" value="ECO:0007669"/>
    <property type="project" value="UniProtKB-KW"/>
</dbReference>